<dbReference type="Proteomes" id="UP000045978">
    <property type="component" value="Unassembled WGS sequence"/>
</dbReference>
<organism evidence="1 2">
    <name type="scientific">Xanthomonas graminis pv. phlei</name>
    <dbReference type="NCBI Taxonomy" id="487906"/>
    <lineage>
        <taxon>Bacteria</taxon>
        <taxon>Pseudomonadati</taxon>
        <taxon>Pseudomonadota</taxon>
        <taxon>Gammaproteobacteria</taxon>
        <taxon>Lysobacterales</taxon>
        <taxon>Lysobacteraceae</taxon>
        <taxon>Xanthomonas</taxon>
        <taxon>Xanthomonas translucens group</taxon>
        <taxon>Xanthomonas graminis</taxon>
    </lineage>
</organism>
<evidence type="ECO:0000313" key="1">
    <source>
        <dbReference type="EMBL" id="CTP82490.1"/>
    </source>
</evidence>
<name>A0A0K2ZGM7_9XANT</name>
<protein>
    <recommendedName>
        <fullName evidence="3">DUF4261 domain-containing protein</fullName>
    </recommendedName>
</protein>
<dbReference type="EMBL" id="CXOJ01000002">
    <property type="protein sequence ID" value="CTP82490.1"/>
    <property type="molecule type" value="Genomic_DNA"/>
</dbReference>
<evidence type="ECO:0000313" key="2">
    <source>
        <dbReference type="Proteomes" id="UP000045978"/>
    </source>
</evidence>
<sequence length="239" mass="25874">MIDTPKIVLCIPGPWPDRPDLLARIVRDSGGYLFAGQVLLHMESGDAFELQYESRDPRMADAFAVAGPHWLDSDDMARIDAHASVVYLIGDGGSRARAEAMMLAAAALLDAGGLGVKVESSGVAHGPGAWRQLCADLALFSAHRAYVLNLTGEQVHSCGMHQFGMKDAIVAAQAADDPVALLHTFTWYLFTEAPPMREGHTFAVAEDAPRYRLDAEPSAQFQPGDLFANPYGLWRLTPL</sequence>
<dbReference type="RefSeq" id="WP_053836749.1">
    <property type="nucleotide sequence ID" value="NZ_CP076251.1"/>
</dbReference>
<dbReference type="AlphaFoldDB" id="A0A0K2ZGM7"/>
<gene>
    <name evidence="1" type="ORF">XTPLMG730_0066</name>
</gene>
<evidence type="ECO:0008006" key="3">
    <source>
        <dbReference type="Google" id="ProtNLM"/>
    </source>
</evidence>
<accession>A0A0K2ZGM7</accession>
<reference evidence="1 2" key="1">
    <citation type="submission" date="2015-07" db="EMBL/GenBank/DDBJ databases">
        <authorList>
            <person name="Noorani M."/>
        </authorList>
    </citation>
    <scope>NUCLEOTIDE SEQUENCE [LARGE SCALE GENOMIC DNA]</scope>
    <source>
        <strain evidence="1">LMG730</strain>
    </source>
</reference>
<proteinExistence type="predicted"/>